<feature type="domain" description="MHD" evidence="6">
    <location>
        <begin position="175"/>
        <end position="428"/>
    </location>
</feature>
<keyword evidence="8" id="KW-1185">Reference proteome</keyword>
<dbReference type="EMBL" id="CP115611">
    <property type="protein sequence ID" value="WBW70643.1"/>
    <property type="molecule type" value="Genomic_DNA"/>
</dbReference>
<keyword evidence="3 5" id="KW-0653">Protein transport</keyword>
<evidence type="ECO:0000256" key="5">
    <source>
        <dbReference type="PIRNR" id="PIRNR005992"/>
    </source>
</evidence>
<proteinExistence type="inferred from homology"/>
<dbReference type="AlphaFoldDB" id="A0AAE9W9V6"/>
<evidence type="ECO:0000313" key="8">
    <source>
        <dbReference type="Proteomes" id="UP001212411"/>
    </source>
</evidence>
<dbReference type="CDD" id="cd14837">
    <property type="entry name" value="AP3_Mu_N"/>
    <property type="match status" value="1"/>
</dbReference>
<name>A0AAE9W9V6_9SCHI</name>
<evidence type="ECO:0000256" key="4">
    <source>
        <dbReference type="ARBA" id="ARBA00023136"/>
    </source>
</evidence>
<evidence type="ECO:0000256" key="3">
    <source>
        <dbReference type="ARBA" id="ARBA00022927"/>
    </source>
</evidence>
<dbReference type="Gene3D" id="3.30.450.60">
    <property type="match status" value="1"/>
</dbReference>
<dbReference type="GO" id="GO:0030131">
    <property type="term" value="C:clathrin adaptor complex"/>
    <property type="evidence" value="ECO:0007669"/>
    <property type="project" value="UniProtKB-UniRule"/>
</dbReference>
<dbReference type="PROSITE" id="PS51072">
    <property type="entry name" value="MHD"/>
    <property type="match status" value="1"/>
</dbReference>
<dbReference type="InterPro" id="IPR036168">
    <property type="entry name" value="AP2_Mu_C_sf"/>
</dbReference>
<dbReference type="InterPro" id="IPR011012">
    <property type="entry name" value="Longin-like_dom_sf"/>
</dbReference>
<evidence type="ECO:0000313" key="7">
    <source>
        <dbReference type="EMBL" id="WBW70643.1"/>
    </source>
</evidence>
<dbReference type="SUPFAM" id="SSF49447">
    <property type="entry name" value="Second domain of Mu2 adaptin subunit (ap50) of ap2 adaptor"/>
    <property type="match status" value="1"/>
</dbReference>
<dbReference type="PIRSF" id="PIRSF005992">
    <property type="entry name" value="Clathrin_mu"/>
    <property type="match status" value="1"/>
</dbReference>
<dbReference type="Pfam" id="PF00928">
    <property type="entry name" value="Adap_comp_sub"/>
    <property type="match status" value="1"/>
</dbReference>
<keyword evidence="2 5" id="KW-0813">Transport</keyword>
<comment type="subcellular location">
    <subcellularLocation>
        <location evidence="1">Endomembrane system</location>
    </subcellularLocation>
</comment>
<keyword evidence="4" id="KW-0472">Membrane</keyword>
<evidence type="ECO:0000256" key="2">
    <source>
        <dbReference type="ARBA" id="ARBA00022448"/>
    </source>
</evidence>
<dbReference type="RefSeq" id="XP_056034886.1">
    <property type="nucleotide sequence ID" value="XM_056180096.1"/>
</dbReference>
<dbReference type="PANTHER" id="PTHR10529">
    <property type="entry name" value="AP COMPLEX SUBUNIT MU"/>
    <property type="match status" value="1"/>
</dbReference>
<evidence type="ECO:0000256" key="1">
    <source>
        <dbReference type="ARBA" id="ARBA00004308"/>
    </source>
</evidence>
<dbReference type="InterPro" id="IPR001392">
    <property type="entry name" value="Clathrin_mu"/>
</dbReference>
<dbReference type="PRINTS" id="PR00314">
    <property type="entry name" value="CLATHRINADPT"/>
</dbReference>
<dbReference type="InterPro" id="IPR028565">
    <property type="entry name" value="MHD"/>
</dbReference>
<dbReference type="SUPFAM" id="SSF64356">
    <property type="entry name" value="SNARE-like"/>
    <property type="match status" value="1"/>
</dbReference>
<gene>
    <name evidence="7" type="primary">apm3</name>
    <name evidence="7" type="ORF">SOMG_01303</name>
</gene>
<organism evidence="7 8">
    <name type="scientific">Schizosaccharomyces osmophilus</name>
    <dbReference type="NCBI Taxonomy" id="2545709"/>
    <lineage>
        <taxon>Eukaryota</taxon>
        <taxon>Fungi</taxon>
        <taxon>Dikarya</taxon>
        <taxon>Ascomycota</taxon>
        <taxon>Taphrinomycotina</taxon>
        <taxon>Schizosaccharomycetes</taxon>
        <taxon>Schizosaccharomycetales</taxon>
        <taxon>Schizosaccharomycetaceae</taxon>
        <taxon>Schizosaccharomyces</taxon>
    </lineage>
</organism>
<comment type="similarity">
    <text evidence="5">Belongs to the adaptor complexes medium subunit family.</text>
</comment>
<dbReference type="GeneID" id="80874785"/>
<dbReference type="GO" id="GO:0012505">
    <property type="term" value="C:endomembrane system"/>
    <property type="evidence" value="ECO:0007669"/>
    <property type="project" value="UniProtKB-SubCell"/>
</dbReference>
<dbReference type="InterPro" id="IPR050431">
    <property type="entry name" value="Adaptor_comp_med_subunit"/>
</dbReference>
<dbReference type="GO" id="GO:0016192">
    <property type="term" value="P:vesicle-mediated transport"/>
    <property type="evidence" value="ECO:0007669"/>
    <property type="project" value="InterPro"/>
</dbReference>
<dbReference type="Proteomes" id="UP001212411">
    <property type="component" value="Chromosome 1"/>
</dbReference>
<dbReference type="GO" id="GO:0006886">
    <property type="term" value="P:intracellular protein transport"/>
    <property type="evidence" value="ECO:0007669"/>
    <property type="project" value="UniProtKB-UniRule"/>
</dbReference>
<evidence type="ECO:0000259" key="6">
    <source>
        <dbReference type="PROSITE" id="PS51072"/>
    </source>
</evidence>
<dbReference type="KEGG" id="som:SOMG_01303"/>
<dbReference type="Gene3D" id="2.60.40.1170">
    <property type="entry name" value="Mu homology domain, subdomain B"/>
    <property type="match status" value="2"/>
</dbReference>
<accession>A0AAE9W9V6</accession>
<protein>
    <submittedName>
        <fullName evidence="7">AP-3 adaptor complex subunit Apm3</fullName>
    </submittedName>
</protein>
<sequence>MSTLEAIYLIDIYGSVLLQIESRGRISPVTSEFIKSEISKCKLRNEEPPFIIYHMNYLIFQQLQDDVRICIPVTCDTEPLYIHDVMKLIIEIIKTYFGSFQSSVIEKNTSLIAQLLTEMIDYGYAINMEPNTLQDIIPTPSLMKKFMEVTGLQSNTPSIHKNTVPWRTSKANYTNNEFFVRIIERVFAVYEGNNQLAFGTLKVDVECKSQMSGIPELLLYLTPGSIMENAKFHNCIDVKRWKDRPLQLQFIPPEGKFILASFQANLSKQKPLPLNVEAKNMTDGNFEIRIRNTGKKPIENLEVRVPLPGSLSSVSTTHGDYIYRPSKSVNDEGAVLEWTIKKIEWTSPAYVLKGTLNTKQELSISDMSDGGFEKKAHPKLEHLTLHYKYPLTILSHFKVDSLKIVNRPDMKSFKGVKHSVIAQDVSVRFK</sequence>
<reference evidence="7 8" key="1">
    <citation type="journal article" date="2023" name="G3 (Bethesda)">
        <title>A high-quality reference genome for the fission yeast Schizosaccharomyces osmophilus.</title>
        <authorList>
            <person name="Jia G.S."/>
            <person name="Zhang W.C."/>
            <person name="Liang Y."/>
            <person name="Liu X.H."/>
            <person name="Rhind N."/>
            <person name="Pidoux A."/>
            <person name="Brysch-Herzberg M."/>
            <person name="Du L.L."/>
        </authorList>
    </citation>
    <scope>NUCLEOTIDE SEQUENCE [LARGE SCALE GENOMIC DNA]</scope>
    <source>
        <strain evidence="7 8">CBS 15793</strain>
    </source>
</reference>